<evidence type="ECO:0000256" key="3">
    <source>
        <dbReference type="ARBA" id="ARBA00022496"/>
    </source>
</evidence>
<evidence type="ECO:0000259" key="10">
    <source>
        <dbReference type="PROSITE" id="PS50893"/>
    </source>
</evidence>
<keyword evidence="3" id="KW-0410">Iron transport</keyword>
<dbReference type="FunFam" id="3.40.50.300:FF:000425">
    <property type="entry name" value="Probable ABC transporter, ATP-binding subunit"/>
    <property type="match status" value="1"/>
</dbReference>
<dbReference type="CDD" id="cd03259">
    <property type="entry name" value="ABC_Carb_Solutes_like"/>
    <property type="match status" value="1"/>
</dbReference>
<dbReference type="InterPro" id="IPR017871">
    <property type="entry name" value="ABC_transporter-like_CS"/>
</dbReference>
<dbReference type="GO" id="GO:0015408">
    <property type="term" value="F:ABC-type ferric iron transporter activity"/>
    <property type="evidence" value="ECO:0007669"/>
    <property type="project" value="InterPro"/>
</dbReference>
<dbReference type="PANTHER" id="PTHR42781:SF4">
    <property type="entry name" value="SPERMIDINE_PUTRESCINE IMPORT ATP-BINDING PROTEIN POTA"/>
    <property type="match status" value="1"/>
</dbReference>
<evidence type="ECO:0000256" key="5">
    <source>
        <dbReference type="ARBA" id="ARBA00022840"/>
    </source>
</evidence>
<keyword evidence="7" id="KW-0406">Ion transport</keyword>
<dbReference type="PANTHER" id="PTHR42781">
    <property type="entry name" value="SPERMIDINE/PUTRESCINE IMPORT ATP-BINDING PROTEIN POTA"/>
    <property type="match status" value="1"/>
</dbReference>
<evidence type="ECO:0000256" key="8">
    <source>
        <dbReference type="ARBA" id="ARBA00023136"/>
    </source>
</evidence>
<accession>A0A3N4Z0K5</accession>
<dbReference type="OrthoDB" id="9802264at2"/>
<dbReference type="GO" id="GO:0016887">
    <property type="term" value="F:ATP hydrolysis activity"/>
    <property type="evidence" value="ECO:0007669"/>
    <property type="project" value="InterPro"/>
</dbReference>
<dbReference type="InterPro" id="IPR027417">
    <property type="entry name" value="P-loop_NTPase"/>
</dbReference>
<dbReference type="InterPro" id="IPR003439">
    <property type="entry name" value="ABC_transporter-like_ATP-bd"/>
</dbReference>
<evidence type="ECO:0000256" key="1">
    <source>
        <dbReference type="ARBA" id="ARBA00022448"/>
    </source>
</evidence>
<dbReference type="EMBL" id="RKRA01000001">
    <property type="protein sequence ID" value="RPF26127.1"/>
    <property type="molecule type" value="Genomic_DNA"/>
</dbReference>
<dbReference type="GO" id="GO:0015418">
    <property type="term" value="F:ABC-type quaternary ammonium compound transporting activity"/>
    <property type="evidence" value="ECO:0007669"/>
    <property type="project" value="UniProtKB-EC"/>
</dbReference>
<evidence type="ECO:0000256" key="9">
    <source>
        <dbReference type="ARBA" id="ARBA00066388"/>
    </source>
</evidence>
<proteinExistence type="predicted"/>
<keyword evidence="12" id="KW-1185">Reference proteome</keyword>
<organism evidence="11 12">
    <name type="scientific">Georgenia muralis</name>
    <dbReference type="NCBI Taxonomy" id="154117"/>
    <lineage>
        <taxon>Bacteria</taxon>
        <taxon>Bacillati</taxon>
        <taxon>Actinomycetota</taxon>
        <taxon>Actinomycetes</taxon>
        <taxon>Micrococcales</taxon>
        <taxon>Bogoriellaceae</taxon>
        <taxon>Georgenia</taxon>
    </lineage>
</organism>
<keyword evidence="4" id="KW-0547">Nucleotide-binding</keyword>
<dbReference type="InterPro" id="IPR015853">
    <property type="entry name" value="ABC_transpr_FbpC"/>
</dbReference>
<reference evidence="11 12" key="1">
    <citation type="submission" date="2018-11" db="EMBL/GenBank/DDBJ databases">
        <title>Sequencing the genomes of 1000 actinobacteria strains.</title>
        <authorList>
            <person name="Klenk H.-P."/>
        </authorList>
    </citation>
    <scope>NUCLEOTIDE SEQUENCE [LARGE SCALE GENOMIC DNA]</scope>
    <source>
        <strain evidence="11 12">DSM 14418</strain>
    </source>
</reference>
<dbReference type="EC" id="7.6.2.9" evidence="9"/>
<dbReference type="SMART" id="SM00382">
    <property type="entry name" value="AAA"/>
    <property type="match status" value="1"/>
</dbReference>
<dbReference type="Proteomes" id="UP000280726">
    <property type="component" value="Unassembled WGS sequence"/>
</dbReference>
<evidence type="ECO:0000256" key="2">
    <source>
        <dbReference type="ARBA" id="ARBA00022475"/>
    </source>
</evidence>
<evidence type="ECO:0000313" key="12">
    <source>
        <dbReference type="Proteomes" id="UP000280726"/>
    </source>
</evidence>
<evidence type="ECO:0000313" key="11">
    <source>
        <dbReference type="EMBL" id="RPF26127.1"/>
    </source>
</evidence>
<evidence type="ECO:0000256" key="6">
    <source>
        <dbReference type="ARBA" id="ARBA00023004"/>
    </source>
</evidence>
<dbReference type="GO" id="GO:0005524">
    <property type="term" value="F:ATP binding"/>
    <property type="evidence" value="ECO:0007669"/>
    <property type="project" value="UniProtKB-KW"/>
</dbReference>
<dbReference type="PROSITE" id="PS00211">
    <property type="entry name" value="ABC_TRANSPORTER_1"/>
    <property type="match status" value="1"/>
</dbReference>
<keyword evidence="8" id="KW-0472">Membrane</keyword>
<evidence type="ECO:0000256" key="7">
    <source>
        <dbReference type="ARBA" id="ARBA00023065"/>
    </source>
</evidence>
<keyword evidence="2" id="KW-1003">Cell membrane</keyword>
<dbReference type="GO" id="GO:0016020">
    <property type="term" value="C:membrane"/>
    <property type="evidence" value="ECO:0007669"/>
    <property type="project" value="InterPro"/>
</dbReference>
<dbReference type="PROSITE" id="PS50893">
    <property type="entry name" value="ABC_TRANSPORTER_2"/>
    <property type="match status" value="1"/>
</dbReference>
<keyword evidence="1" id="KW-0813">Transport</keyword>
<dbReference type="InterPro" id="IPR008995">
    <property type="entry name" value="Mo/tungstate-bd_C_term_dom"/>
</dbReference>
<dbReference type="InterPro" id="IPR050093">
    <property type="entry name" value="ABC_SmlMolc_Importer"/>
</dbReference>
<dbReference type="SUPFAM" id="SSF52540">
    <property type="entry name" value="P-loop containing nucleoside triphosphate hydrolases"/>
    <property type="match status" value="1"/>
</dbReference>
<feature type="domain" description="ABC transporter" evidence="10">
    <location>
        <begin position="4"/>
        <end position="236"/>
    </location>
</feature>
<sequence>MKRLQITGLRKSFGSTEVLRGIDLDVPSGALAAVLGPSGCGKTTLLRIIAGFEDADAGQVRIGNRVVATGRQGLPPERRRVAVVPQEGALFPHLTVAANVAFGMPRRQGARRRERVRELLALVGLADLGSRMPAELSGGQQQRVALARALAPDPDVVLLDEPFSALDAGLRASVREDVRDALHSSGATGVLVTHDQEEALSIADVVAVVRAGQVVQAAAPEQLYRAPADLDVATFVGEAVILPADVAGGVATTALGRLPLLRGDQVSDGHGLVAVRPEQVHIVRSGRGGVTAKVLGTTFYGHDASVRLSVCGADGADVPVLCRTQGPLPSEEEVGLVVAGPVSFFAGS</sequence>
<protein>
    <recommendedName>
        <fullName evidence="9">ABC-type quaternary amine transporter</fullName>
        <ecNumber evidence="9">7.6.2.9</ecNumber>
    </recommendedName>
</protein>
<gene>
    <name evidence="11" type="ORF">EDD32_0552</name>
</gene>
<dbReference type="Pfam" id="PF00005">
    <property type="entry name" value="ABC_tran"/>
    <property type="match status" value="1"/>
</dbReference>
<evidence type="ECO:0000256" key="4">
    <source>
        <dbReference type="ARBA" id="ARBA00022741"/>
    </source>
</evidence>
<dbReference type="SUPFAM" id="SSF50331">
    <property type="entry name" value="MOP-like"/>
    <property type="match status" value="1"/>
</dbReference>
<comment type="caution">
    <text evidence="11">The sequence shown here is derived from an EMBL/GenBank/DDBJ whole genome shotgun (WGS) entry which is preliminary data.</text>
</comment>
<dbReference type="AlphaFoldDB" id="A0A3N4Z0K5"/>
<keyword evidence="6" id="KW-0408">Iron</keyword>
<keyword evidence="5 11" id="KW-0067">ATP-binding</keyword>
<dbReference type="RefSeq" id="WP_123914403.1">
    <property type="nucleotide sequence ID" value="NZ_RKRA01000001.1"/>
</dbReference>
<dbReference type="Gene3D" id="3.40.50.300">
    <property type="entry name" value="P-loop containing nucleotide triphosphate hydrolases"/>
    <property type="match status" value="1"/>
</dbReference>
<dbReference type="InterPro" id="IPR003593">
    <property type="entry name" value="AAA+_ATPase"/>
</dbReference>
<name>A0A3N4Z0K5_9MICO</name>